<feature type="compositionally biased region" description="Basic and acidic residues" evidence="5">
    <location>
        <begin position="228"/>
        <end position="249"/>
    </location>
</feature>
<feature type="region of interest" description="Disordered" evidence="5">
    <location>
        <begin position="228"/>
        <end position="538"/>
    </location>
</feature>
<dbReference type="GO" id="GO:0003684">
    <property type="term" value="F:damaged DNA binding"/>
    <property type="evidence" value="ECO:0007669"/>
    <property type="project" value="TreeGrafter"/>
</dbReference>
<sequence length="698" mass="76851">MQKLAPDKDTARPERKQIQFLENKINRLRWMNDDLNKQVFTANQRGHRLAAKLGYQDLSQAEAALATQVGVDASETQQSQLEQLSQYPSEELASHVQELQSELTSHIQLSKSTLSALGDALNAITELRGENEKFREELAKASASVAGKLEVQVGQGVQKAEDDDSSGARLSSFDTGELAYVLAEHAALKAKYAALHKAKQVADDKHAEDYKRWKEFKQWLDAEIQKAERDESAAKRRKLNHPEDKDEKGSIAAKGGRKTKHKRLQGRVASNPRFRSEVSSRIPTLGPFPPAVEPAVLTSRDLNSSSSASSSGNAFPSKSGGVPPVPLEHVKQNSPMVISKEKENTPSSSDTEPDSQPIAYLYPSQLDVAGLSSPAPSTIPQKRPCSPVQDRGSSETEVESQVATFLYPSQITPLTPAQVAEKTAKPDPPAQQAQQLQTPMSIARPLAGKLKRKHAISAQMPPPSSPTLSDPFGPSSRSAVDTKPRLPETPMSRPSKKGKERATENDENVPASSDVSTAGKRHPTDYSMYKGRGRYGPEAQAGKETINALFEVDPERNGGVGFQFEEVVRDREKRKQLHGGDCECCRDYYEAVGPLPARLQPPVWRSPESSPSKKPARILFGDDNENASSSFAIEEHKNAISRHRQGWERPKTPPGYWNIGFPTTQEVDAMNAEAARMHERKRAMVAEEAERGGKYRKR</sequence>
<dbReference type="OrthoDB" id="5801062at2759"/>
<dbReference type="InterPro" id="IPR033316">
    <property type="entry name" value="RBBP8-like"/>
</dbReference>
<dbReference type="GO" id="GO:0004519">
    <property type="term" value="F:endonuclease activity"/>
    <property type="evidence" value="ECO:0007669"/>
    <property type="project" value="UniProtKB-KW"/>
</dbReference>
<evidence type="ECO:0000256" key="2">
    <source>
        <dbReference type="ARBA" id="ARBA00022763"/>
    </source>
</evidence>
<feature type="region of interest" description="Disordered" evidence="5">
    <location>
        <begin position="639"/>
        <end position="662"/>
    </location>
</feature>
<reference evidence="7" key="1">
    <citation type="submission" date="2019-01" db="EMBL/GenBank/DDBJ databases">
        <title>Draft genome sequences of three monokaryotic isolates of the white-rot basidiomycete fungus Dichomitus squalens.</title>
        <authorList>
            <consortium name="DOE Joint Genome Institute"/>
            <person name="Lopez S.C."/>
            <person name="Andreopoulos B."/>
            <person name="Pangilinan J."/>
            <person name="Lipzen A."/>
            <person name="Riley R."/>
            <person name="Ahrendt S."/>
            <person name="Ng V."/>
            <person name="Barry K."/>
            <person name="Daum C."/>
            <person name="Grigoriev I.V."/>
            <person name="Hilden K.S."/>
            <person name="Makela M.R."/>
            <person name="de Vries R.P."/>
        </authorList>
    </citation>
    <scope>NUCLEOTIDE SEQUENCE [LARGE SCALE GENOMIC DNA]</scope>
    <source>
        <strain evidence="7">OM18370.1</strain>
    </source>
</reference>
<feature type="compositionally biased region" description="Low complexity" evidence="5">
    <location>
        <begin position="303"/>
        <end position="320"/>
    </location>
</feature>
<comment type="subcellular location">
    <subcellularLocation>
        <location evidence="1">Nucleus</location>
    </subcellularLocation>
</comment>
<feature type="domain" description="DNA endonuclease activator Ctp1 C-terminal" evidence="6">
    <location>
        <begin position="563"/>
        <end position="666"/>
    </location>
</feature>
<dbReference type="PANTHER" id="PTHR15107">
    <property type="entry name" value="RETINOBLASTOMA BINDING PROTEIN 8"/>
    <property type="match status" value="1"/>
</dbReference>
<evidence type="ECO:0000259" key="6">
    <source>
        <dbReference type="Pfam" id="PF08573"/>
    </source>
</evidence>
<dbReference type="Proteomes" id="UP000292957">
    <property type="component" value="Unassembled WGS sequence"/>
</dbReference>
<dbReference type="AlphaFoldDB" id="A0A4Q9MGN3"/>
<accession>A0A4Q9MGN3</accession>
<evidence type="ECO:0000256" key="5">
    <source>
        <dbReference type="SAM" id="MobiDB-lite"/>
    </source>
</evidence>
<dbReference type="InterPro" id="IPR013882">
    <property type="entry name" value="Ctp1_C"/>
</dbReference>
<dbReference type="GO" id="GO:0005634">
    <property type="term" value="C:nucleus"/>
    <property type="evidence" value="ECO:0007669"/>
    <property type="project" value="UniProtKB-SubCell"/>
</dbReference>
<protein>
    <submittedName>
        <fullName evidence="7">DNA repair protein endonuclease SAE2/CtIP C-terminus-domain-containing protein</fullName>
    </submittedName>
</protein>
<evidence type="ECO:0000313" key="7">
    <source>
        <dbReference type="EMBL" id="TBU25738.1"/>
    </source>
</evidence>
<dbReference type="Pfam" id="PF08573">
    <property type="entry name" value="SAE2"/>
    <property type="match status" value="1"/>
</dbReference>
<evidence type="ECO:0000256" key="1">
    <source>
        <dbReference type="ARBA" id="ARBA00004123"/>
    </source>
</evidence>
<feature type="region of interest" description="Disordered" evidence="5">
    <location>
        <begin position="597"/>
        <end position="623"/>
    </location>
</feature>
<keyword evidence="7" id="KW-0378">Hydrolase</keyword>
<keyword evidence="4" id="KW-0175">Coiled coil</keyword>
<gene>
    <name evidence="7" type="ORF">BD311DRAFT_780135</name>
</gene>
<keyword evidence="3" id="KW-0539">Nucleus</keyword>
<proteinExistence type="predicted"/>
<name>A0A4Q9MGN3_9APHY</name>
<keyword evidence="2" id="KW-0227">DNA damage</keyword>
<feature type="coiled-coil region" evidence="4">
    <location>
        <begin position="117"/>
        <end position="144"/>
    </location>
</feature>
<organism evidence="7">
    <name type="scientific">Dichomitus squalens</name>
    <dbReference type="NCBI Taxonomy" id="114155"/>
    <lineage>
        <taxon>Eukaryota</taxon>
        <taxon>Fungi</taxon>
        <taxon>Dikarya</taxon>
        <taxon>Basidiomycota</taxon>
        <taxon>Agaricomycotina</taxon>
        <taxon>Agaricomycetes</taxon>
        <taxon>Polyporales</taxon>
        <taxon>Polyporaceae</taxon>
        <taxon>Dichomitus</taxon>
    </lineage>
</organism>
<evidence type="ECO:0000256" key="3">
    <source>
        <dbReference type="ARBA" id="ARBA00023242"/>
    </source>
</evidence>
<evidence type="ECO:0000256" key="4">
    <source>
        <dbReference type="SAM" id="Coils"/>
    </source>
</evidence>
<keyword evidence="7" id="KW-0540">Nuclease</keyword>
<dbReference type="GO" id="GO:0010792">
    <property type="term" value="P:DNA double-strand break processing involved in repair via single-strand annealing"/>
    <property type="evidence" value="ECO:0007669"/>
    <property type="project" value="TreeGrafter"/>
</dbReference>
<dbReference type="PANTHER" id="PTHR15107:SF0">
    <property type="entry name" value="DNA ENDONUCLEASE ACTIVATOR CTP1 C-TERMINAL DOMAIN-CONTAINING PROTEIN"/>
    <property type="match status" value="1"/>
</dbReference>
<feature type="compositionally biased region" description="Polar residues" evidence="5">
    <location>
        <begin position="399"/>
        <end position="415"/>
    </location>
</feature>
<keyword evidence="7" id="KW-0255">Endonuclease</keyword>
<dbReference type="EMBL" id="ML143456">
    <property type="protein sequence ID" value="TBU25738.1"/>
    <property type="molecule type" value="Genomic_DNA"/>
</dbReference>
<feature type="compositionally biased region" description="Basic residues" evidence="5">
    <location>
        <begin position="255"/>
        <end position="265"/>
    </location>
</feature>